<feature type="compositionally biased region" description="Polar residues" evidence="6">
    <location>
        <begin position="1"/>
        <end position="29"/>
    </location>
</feature>
<feature type="region of interest" description="Disordered" evidence="6">
    <location>
        <begin position="85"/>
        <end position="134"/>
    </location>
</feature>
<dbReference type="PANTHER" id="PTHR37534">
    <property type="entry name" value="TRANSCRIPTIONAL ACTIVATOR PROTEIN UGA3"/>
    <property type="match status" value="1"/>
</dbReference>
<comment type="subcellular location">
    <subcellularLocation>
        <location evidence="1">Nucleus</location>
    </subcellularLocation>
</comment>
<dbReference type="VEuPathDB" id="FungiDB:PV07_04887"/>
<dbReference type="InterPro" id="IPR036864">
    <property type="entry name" value="Zn2-C6_fun-type_DNA-bd_sf"/>
</dbReference>
<evidence type="ECO:0000256" key="4">
    <source>
        <dbReference type="ARBA" id="ARBA00023163"/>
    </source>
</evidence>
<feature type="compositionally biased region" description="Polar residues" evidence="6">
    <location>
        <begin position="184"/>
        <end position="197"/>
    </location>
</feature>
<dbReference type="RefSeq" id="XP_016249257.1">
    <property type="nucleotide sequence ID" value="XM_016391738.1"/>
</dbReference>
<protein>
    <recommendedName>
        <fullName evidence="7">Zn(2)-C6 fungal-type domain-containing protein</fullName>
    </recommendedName>
</protein>
<keyword evidence="2" id="KW-0805">Transcription regulation</keyword>
<dbReference type="Proteomes" id="UP000054466">
    <property type="component" value="Unassembled WGS sequence"/>
</dbReference>
<feature type="compositionally biased region" description="Polar residues" evidence="6">
    <location>
        <begin position="117"/>
        <end position="134"/>
    </location>
</feature>
<evidence type="ECO:0000259" key="7">
    <source>
        <dbReference type="PROSITE" id="PS50048"/>
    </source>
</evidence>
<dbReference type="PANTHER" id="PTHR37534:SF47">
    <property type="entry name" value="ZN(2)-C6 FUNGAL-TYPE DOMAIN-CONTAINING PROTEIN"/>
    <property type="match status" value="1"/>
</dbReference>
<dbReference type="STRING" id="569365.A0A0D2CFS4"/>
<evidence type="ECO:0000313" key="9">
    <source>
        <dbReference type="Proteomes" id="UP000054466"/>
    </source>
</evidence>
<dbReference type="SUPFAM" id="SSF57701">
    <property type="entry name" value="Zn2/Cys6 DNA-binding domain"/>
    <property type="match status" value="1"/>
</dbReference>
<dbReference type="GO" id="GO:0000981">
    <property type="term" value="F:DNA-binding transcription factor activity, RNA polymerase II-specific"/>
    <property type="evidence" value="ECO:0007669"/>
    <property type="project" value="InterPro"/>
</dbReference>
<dbReference type="InterPro" id="IPR021858">
    <property type="entry name" value="Fun_TF"/>
</dbReference>
<feature type="compositionally biased region" description="Polar residues" evidence="6">
    <location>
        <begin position="96"/>
        <end position="110"/>
    </location>
</feature>
<gene>
    <name evidence="8" type="ORF">PV07_04887</name>
</gene>
<dbReference type="Pfam" id="PF11951">
    <property type="entry name" value="Fungal_trans_2"/>
    <property type="match status" value="1"/>
</dbReference>
<dbReference type="AlphaFoldDB" id="A0A0D2CFS4"/>
<dbReference type="GO" id="GO:0008270">
    <property type="term" value="F:zinc ion binding"/>
    <property type="evidence" value="ECO:0007669"/>
    <property type="project" value="InterPro"/>
</dbReference>
<evidence type="ECO:0000256" key="3">
    <source>
        <dbReference type="ARBA" id="ARBA00023125"/>
    </source>
</evidence>
<dbReference type="EMBL" id="KN847042">
    <property type="protein sequence ID" value="KIW29041.1"/>
    <property type="molecule type" value="Genomic_DNA"/>
</dbReference>
<reference evidence="8 9" key="1">
    <citation type="submission" date="2015-01" db="EMBL/GenBank/DDBJ databases">
        <title>The Genome Sequence of Cladophialophora immunda CBS83496.</title>
        <authorList>
            <consortium name="The Broad Institute Genomics Platform"/>
            <person name="Cuomo C."/>
            <person name="de Hoog S."/>
            <person name="Gorbushina A."/>
            <person name="Stielow B."/>
            <person name="Teixiera M."/>
            <person name="Abouelleil A."/>
            <person name="Chapman S.B."/>
            <person name="Priest M."/>
            <person name="Young S.K."/>
            <person name="Wortman J."/>
            <person name="Nusbaum C."/>
            <person name="Birren B."/>
        </authorList>
    </citation>
    <scope>NUCLEOTIDE SEQUENCE [LARGE SCALE GENOMIC DNA]</scope>
    <source>
        <strain evidence="8 9">CBS 83496</strain>
    </source>
</reference>
<feature type="compositionally biased region" description="Basic and acidic residues" evidence="6">
    <location>
        <begin position="216"/>
        <end position="225"/>
    </location>
</feature>
<dbReference type="GeneID" id="27344081"/>
<dbReference type="OrthoDB" id="3886144at2759"/>
<dbReference type="SMART" id="SM00066">
    <property type="entry name" value="GAL4"/>
    <property type="match status" value="1"/>
</dbReference>
<evidence type="ECO:0000256" key="6">
    <source>
        <dbReference type="SAM" id="MobiDB-lite"/>
    </source>
</evidence>
<keyword evidence="9" id="KW-1185">Reference proteome</keyword>
<dbReference type="PROSITE" id="PS50048">
    <property type="entry name" value="ZN2_CY6_FUNGAL_2"/>
    <property type="match status" value="1"/>
</dbReference>
<accession>A0A0D2CFS4</accession>
<proteinExistence type="predicted"/>
<dbReference type="RefSeq" id="XP_016249256.1">
    <property type="nucleotide sequence ID" value="XM_016391737.1"/>
</dbReference>
<dbReference type="GO" id="GO:0005634">
    <property type="term" value="C:nucleus"/>
    <property type="evidence" value="ECO:0007669"/>
    <property type="project" value="UniProtKB-SubCell"/>
</dbReference>
<name>A0A0D2CFS4_9EURO</name>
<evidence type="ECO:0000256" key="1">
    <source>
        <dbReference type="ARBA" id="ARBA00004123"/>
    </source>
</evidence>
<feature type="region of interest" description="Disordered" evidence="6">
    <location>
        <begin position="184"/>
        <end position="228"/>
    </location>
</feature>
<dbReference type="EMBL" id="KN847042">
    <property type="protein sequence ID" value="KIW29040.1"/>
    <property type="molecule type" value="Genomic_DNA"/>
</dbReference>
<dbReference type="GO" id="GO:0045944">
    <property type="term" value="P:positive regulation of transcription by RNA polymerase II"/>
    <property type="evidence" value="ECO:0007669"/>
    <property type="project" value="TreeGrafter"/>
</dbReference>
<feature type="domain" description="Zn(2)-C6 fungal-type" evidence="7">
    <location>
        <begin position="41"/>
        <end position="69"/>
    </location>
</feature>
<keyword evidence="3" id="KW-0238">DNA-binding</keyword>
<dbReference type="CDD" id="cd00067">
    <property type="entry name" value="GAL4"/>
    <property type="match status" value="1"/>
</dbReference>
<evidence type="ECO:0000313" key="8">
    <source>
        <dbReference type="EMBL" id="KIW29040.1"/>
    </source>
</evidence>
<sequence>MPGDEAQQTNRPITTRSTNSKGVQRQETTISKRRQPKSRTGCNTCKARRMKCDELKPSCSQCIDRGVECGGYVRNLKWKLVGEQSKKRGKLGEIQPQASGTMSTGQTLRPSNKDTTPDDQITTSPFQAETSLSDGITRVSNARALQAHEESLWQSLPHDQLFDFDDVDFSVDFFLGDDTINLSVPTDLSSHANTPSRQLLERIDSHVPSSTDATDNDPRKEKAPDLSDLIFSPRYPPQDFQELENHVGGVPHSSRRLQSATLPVYGLVGQHHHNPENDDVLRNRHLSFSDTPQAVKQLFDKHLCNVLSIKDDPTTNPWAIHVWPLAGRCPALYHALAAMTYLYLGNAHPEFNAAGSKNFHASLQAFEQGEDNTNAAVEAFLAGRLALGFAEAWDDQSASTGIEHIKIAGRLLRDALNKHQTTRQVGDNLDRLIFLARTWMYKDVMLRFTASDYGESAEIDLMTAYIRLDPLPVEQQLDPLLGCAITLFPLIAGLTDIIRSVRRRTEKHNSPSTISKGAELWTAIEDWSPSFDPQRSANVPSHISDIIQTAEAYRWAALLLLRHAVPELPWALSFWELAEKVLIYLATTPVTSRAMIIQTFPLMAIGGEAFDEEDRNWICQRWDAMAKRVPLSRLDKCKQVTKEVWRRKDEFEAQRGACPSCGAYRPRSTGISSPLDTLPVTDVSAASSKDSEVGSRRCQCSAVKSITAPASNFPDSLAFRKGIDNITRAGNLHYTVRGELHWLKVMENWKWEVVLG</sequence>
<keyword evidence="5" id="KW-0539">Nucleus</keyword>
<dbReference type="HOGENOM" id="CLU_011075_0_0_1"/>
<dbReference type="PROSITE" id="PS00463">
    <property type="entry name" value="ZN2_CY6_FUNGAL_1"/>
    <property type="match status" value="1"/>
</dbReference>
<organism evidence="8 9">
    <name type="scientific">Cladophialophora immunda</name>
    <dbReference type="NCBI Taxonomy" id="569365"/>
    <lineage>
        <taxon>Eukaryota</taxon>
        <taxon>Fungi</taxon>
        <taxon>Dikarya</taxon>
        <taxon>Ascomycota</taxon>
        <taxon>Pezizomycotina</taxon>
        <taxon>Eurotiomycetes</taxon>
        <taxon>Chaetothyriomycetidae</taxon>
        <taxon>Chaetothyriales</taxon>
        <taxon>Herpotrichiellaceae</taxon>
        <taxon>Cladophialophora</taxon>
    </lineage>
</organism>
<evidence type="ECO:0000256" key="2">
    <source>
        <dbReference type="ARBA" id="ARBA00023015"/>
    </source>
</evidence>
<dbReference type="Gene3D" id="4.10.240.10">
    <property type="entry name" value="Zn(2)-C6 fungal-type DNA-binding domain"/>
    <property type="match status" value="1"/>
</dbReference>
<keyword evidence="4" id="KW-0804">Transcription</keyword>
<evidence type="ECO:0000256" key="5">
    <source>
        <dbReference type="ARBA" id="ARBA00023242"/>
    </source>
</evidence>
<dbReference type="GO" id="GO:0000976">
    <property type="term" value="F:transcription cis-regulatory region binding"/>
    <property type="evidence" value="ECO:0007669"/>
    <property type="project" value="TreeGrafter"/>
</dbReference>
<dbReference type="InterPro" id="IPR001138">
    <property type="entry name" value="Zn2Cys6_DnaBD"/>
</dbReference>
<dbReference type="Pfam" id="PF00172">
    <property type="entry name" value="Zn_clus"/>
    <property type="match status" value="1"/>
</dbReference>
<feature type="region of interest" description="Disordered" evidence="6">
    <location>
        <begin position="1"/>
        <end position="42"/>
    </location>
</feature>